<sequence length="189" mass="19028">HRLVGGEFPHITNHRLQGSSFLTPALRPLTDAGSIPAAGTDPTQPEALLTPTHPGNAGPGTGAGGRKSLSTPPETGGSEPSAAPELSSPVIAGVSAAAASLLLLLLGILCYRTIRGNTLMGEGKQLDVLPQDPGAEGLTYAELDGQTLQAKRGGPDPAPKPVLYATINVSQGPHGQHPRGSGCALPAPP</sequence>
<evidence type="ECO:0000313" key="3">
    <source>
        <dbReference type="EMBL" id="KAG6922905.1"/>
    </source>
</evidence>
<feature type="region of interest" description="Disordered" evidence="1">
    <location>
        <begin position="169"/>
        <end position="189"/>
    </location>
</feature>
<gene>
    <name evidence="3" type="ORF">G0U57_000602</name>
</gene>
<keyword evidence="2" id="KW-0472">Membrane</keyword>
<dbReference type="AlphaFoldDB" id="A0A8T1S2K4"/>
<evidence type="ECO:0000313" key="4">
    <source>
        <dbReference type="Proteomes" id="UP000765507"/>
    </source>
</evidence>
<dbReference type="EMBL" id="JAHGAV010001080">
    <property type="protein sequence ID" value="KAG6922905.1"/>
    <property type="molecule type" value="Genomic_DNA"/>
</dbReference>
<organism evidence="3 4">
    <name type="scientific">Chelydra serpentina</name>
    <name type="common">Snapping turtle</name>
    <name type="synonym">Testudo serpentina</name>
    <dbReference type="NCBI Taxonomy" id="8475"/>
    <lineage>
        <taxon>Eukaryota</taxon>
        <taxon>Metazoa</taxon>
        <taxon>Chordata</taxon>
        <taxon>Craniata</taxon>
        <taxon>Vertebrata</taxon>
        <taxon>Euteleostomi</taxon>
        <taxon>Archelosauria</taxon>
        <taxon>Testudinata</taxon>
        <taxon>Testudines</taxon>
        <taxon>Cryptodira</taxon>
        <taxon>Durocryptodira</taxon>
        <taxon>Americhelydia</taxon>
        <taxon>Chelydroidea</taxon>
        <taxon>Chelydridae</taxon>
        <taxon>Chelydra</taxon>
    </lineage>
</organism>
<name>A0A8T1S2K4_CHESE</name>
<proteinExistence type="predicted"/>
<accession>A0A8T1S2K4</accession>
<keyword evidence="4" id="KW-1185">Reference proteome</keyword>
<feature type="non-terminal residue" evidence="3">
    <location>
        <position position="1"/>
    </location>
</feature>
<dbReference type="Proteomes" id="UP000765507">
    <property type="component" value="Unassembled WGS sequence"/>
</dbReference>
<comment type="caution">
    <text evidence="3">The sequence shown here is derived from an EMBL/GenBank/DDBJ whole genome shotgun (WGS) entry which is preliminary data.</text>
</comment>
<evidence type="ECO:0000256" key="1">
    <source>
        <dbReference type="SAM" id="MobiDB-lite"/>
    </source>
</evidence>
<keyword evidence="2" id="KW-0812">Transmembrane</keyword>
<evidence type="ECO:0000256" key="2">
    <source>
        <dbReference type="SAM" id="Phobius"/>
    </source>
</evidence>
<feature type="region of interest" description="Disordered" evidence="1">
    <location>
        <begin position="32"/>
        <end position="86"/>
    </location>
</feature>
<reference evidence="3 4" key="1">
    <citation type="journal article" date="2020" name="G3 (Bethesda)">
        <title>Draft Genome of the Common Snapping Turtle, Chelydra serpentina, a Model for Phenotypic Plasticity in Reptiles.</title>
        <authorList>
            <person name="Das D."/>
            <person name="Singh S.K."/>
            <person name="Bierstedt J."/>
            <person name="Erickson A."/>
            <person name="Galli G.L.J."/>
            <person name="Crossley D.A. 2nd"/>
            <person name="Rhen T."/>
        </authorList>
    </citation>
    <scope>NUCLEOTIDE SEQUENCE [LARGE SCALE GENOMIC DNA]</scope>
    <source>
        <strain evidence="3">KW</strain>
    </source>
</reference>
<protein>
    <submittedName>
        <fullName evidence="3">Uncharacterized protein</fullName>
    </submittedName>
</protein>
<keyword evidence="2" id="KW-1133">Transmembrane helix</keyword>
<feature type="transmembrane region" description="Helical" evidence="2">
    <location>
        <begin position="90"/>
        <end position="111"/>
    </location>
</feature>